<dbReference type="PROSITE" id="PS00107">
    <property type="entry name" value="PROTEIN_KINASE_ATP"/>
    <property type="match status" value="1"/>
</dbReference>
<evidence type="ECO:0000256" key="10">
    <source>
        <dbReference type="RuleBase" id="RU000304"/>
    </source>
</evidence>
<evidence type="ECO:0000313" key="12">
    <source>
        <dbReference type="EMBL" id="KAG2377355.1"/>
    </source>
</evidence>
<dbReference type="GO" id="GO:0005524">
    <property type="term" value="F:ATP binding"/>
    <property type="evidence" value="ECO:0007669"/>
    <property type="project" value="UniProtKB-UniRule"/>
</dbReference>
<dbReference type="Proteomes" id="UP000816034">
    <property type="component" value="Unassembled WGS sequence"/>
</dbReference>
<dbReference type="AlphaFoldDB" id="A0AA88GHR3"/>
<dbReference type="Pfam" id="PF00069">
    <property type="entry name" value="Pkinase"/>
    <property type="match status" value="1"/>
</dbReference>
<dbReference type="PANTHER" id="PTHR43895:SF32">
    <property type="entry name" value="SERINE_THREONINE-PROTEIN KINASE CHK1"/>
    <property type="match status" value="1"/>
</dbReference>
<dbReference type="FunFam" id="3.30.200.20:FF:000042">
    <property type="entry name" value="Aurora kinase A"/>
    <property type="match status" value="1"/>
</dbReference>
<name>A0AA88GHR3_NAELO</name>
<evidence type="ECO:0000256" key="4">
    <source>
        <dbReference type="ARBA" id="ARBA00022741"/>
    </source>
</evidence>
<protein>
    <recommendedName>
        <fullName evidence="1">non-specific serine/threonine protein kinase</fullName>
        <ecNumber evidence="1">2.7.11.1</ecNumber>
    </recommendedName>
</protein>
<dbReference type="RefSeq" id="XP_044544617.1">
    <property type="nucleotide sequence ID" value="XM_044699434.1"/>
</dbReference>
<dbReference type="EC" id="2.7.11.1" evidence="1"/>
<dbReference type="Gene3D" id="1.10.510.10">
    <property type="entry name" value="Transferase(Phosphotransferase) domain 1"/>
    <property type="match status" value="1"/>
</dbReference>
<dbReference type="InterPro" id="IPR017441">
    <property type="entry name" value="Protein_kinase_ATP_BS"/>
</dbReference>
<comment type="similarity">
    <text evidence="10">Belongs to the protein kinase superfamily.</text>
</comment>
<evidence type="ECO:0000259" key="11">
    <source>
        <dbReference type="PROSITE" id="PS50011"/>
    </source>
</evidence>
<feature type="domain" description="Protein kinase" evidence="11">
    <location>
        <begin position="8"/>
        <end position="265"/>
    </location>
</feature>
<keyword evidence="4 9" id="KW-0547">Nucleotide-binding</keyword>
<proteinExistence type="inferred from homology"/>
<keyword evidence="3" id="KW-0808">Transferase</keyword>
<dbReference type="PANTHER" id="PTHR43895">
    <property type="entry name" value="CALCIUM/CALMODULIN-DEPENDENT PROTEIN KINASE KINASE-RELATED"/>
    <property type="match status" value="1"/>
</dbReference>
<accession>A0AA88GHR3</accession>
<evidence type="ECO:0000313" key="13">
    <source>
        <dbReference type="Proteomes" id="UP000816034"/>
    </source>
</evidence>
<dbReference type="InterPro" id="IPR008271">
    <property type="entry name" value="Ser/Thr_kinase_AS"/>
</dbReference>
<evidence type="ECO:0000256" key="9">
    <source>
        <dbReference type="PROSITE-ProRule" id="PRU10141"/>
    </source>
</evidence>
<comment type="caution">
    <text evidence="12">The sequence shown here is derived from an EMBL/GenBank/DDBJ whole genome shotgun (WGS) entry which is preliminary data.</text>
</comment>
<dbReference type="GO" id="GO:0004674">
    <property type="term" value="F:protein serine/threonine kinase activity"/>
    <property type="evidence" value="ECO:0007669"/>
    <property type="project" value="UniProtKB-KW"/>
</dbReference>
<dbReference type="PROSITE" id="PS00108">
    <property type="entry name" value="PROTEIN_KINASE_ST"/>
    <property type="match status" value="1"/>
</dbReference>
<comment type="catalytic activity">
    <reaction evidence="7">
        <text>L-threonyl-[protein] + ATP = O-phospho-L-threonyl-[protein] + ADP + H(+)</text>
        <dbReference type="Rhea" id="RHEA:46608"/>
        <dbReference type="Rhea" id="RHEA-COMP:11060"/>
        <dbReference type="Rhea" id="RHEA-COMP:11605"/>
        <dbReference type="ChEBI" id="CHEBI:15378"/>
        <dbReference type="ChEBI" id="CHEBI:30013"/>
        <dbReference type="ChEBI" id="CHEBI:30616"/>
        <dbReference type="ChEBI" id="CHEBI:61977"/>
        <dbReference type="ChEBI" id="CHEBI:456216"/>
        <dbReference type="EC" id="2.7.11.1"/>
    </reaction>
</comment>
<dbReference type="GO" id="GO:0007165">
    <property type="term" value="P:signal transduction"/>
    <property type="evidence" value="ECO:0007669"/>
    <property type="project" value="TreeGrafter"/>
</dbReference>
<dbReference type="SUPFAM" id="SSF56112">
    <property type="entry name" value="Protein kinase-like (PK-like)"/>
    <property type="match status" value="1"/>
</dbReference>
<evidence type="ECO:0000256" key="5">
    <source>
        <dbReference type="ARBA" id="ARBA00022777"/>
    </source>
</evidence>
<dbReference type="InterPro" id="IPR000719">
    <property type="entry name" value="Prot_kinase_dom"/>
</dbReference>
<dbReference type="FunFam" id="1.10.510.10:FF:000279">
    <property type="entry name" value="Non-specific serine/threonine protein kinase"/>
    <property type="match status" value="1"/>
</dbReference>
<reference evidence="12 13" key="1">
    <citation type="journal article" date="2018" name="BMC Genomics">
        <title>The genome of Naegleria lovaniensis, the basis for a comparative approach to unravel pathogenicity factors of the human pathogenic amoeba N. fowleri.</title>
        <authorList>
            <person name="Liechti N."/>
            <person name="Schurch N."/>
            <person name="Bruggmann R."/>
            <person name="Wittwer M."/>
        </authorList>
    </citation>
    <scope>NUCLEOTIDE SEQUENCE [LARGE SCALE GENOMIC DNA]</scope>
    <source>
        <strain evidence="12 13">ATCC 30569</strain>
    </source>
</reference>
<dbReference type="Gene3D" id="3.30.310.80">
    <property type="entry name" value="Kinase associated domain 1, KA1"/>
    <property type="match status" value="1"/>
</dbReference>
<evidence type="ECO:0000256" key="3">
    <source>
        <dbReference type="ARBA" id="ARBA00022679"/>
    </source>
</evidence>
<organism evidence="12 13">
    <name type="scientific">Naegleria lovaniensis</name>
    <name type="common">Amoeba</name>
    <dbReference type="NCBI Taxonomy" id="51637"/>
    <lineage>
        <taxon>Eukaryota</taxon>
        <taxon>Discoba</taxon>
        <taxon>Heterolobosea</taxon>
        <taxon>Tetramitia</taxon>
        <taxon>Eutetramitia</taxon>
        <taxon>Vahlkampfiidae</taxon>
        <taxon>Naegleria</taxon>
    </lineage>
</organism>
<keyword evidence="2 10" id="KW-0723">Serine/threonine-protein kinase</keyword>
<dbReference type="EMBL" id="PYSW02000038">
    <property type="protein sequence ID" value="KAG2377355.1"/>
    <property type="molecule type" value="Genomic_DNA"/>
</dbReference>
<keyword evidence="13" id="KW-1185">Reference proteome</keyword>
<comment type="catalytic activity">
    <reaction evidence="8">
        <text>L-seryl-[protein] + ATP = O-phospho-L-seryl-[protein] + ADP + H(+)</text>
        <dbReference type="Rhea" id="RHEA:17989"/>
        <dbReference type="Rhea" id="RHEA-COMP:9863"/>
        <dbReference type="Rhea" id="RHEA-COMP:11604"/>
        <dbReference type="ChEBI" id="CHEBI:15378"/>
        <dbReference type="ChEBI" id="CHEBI:29999"/>
        <dbReference type="ChEBI" id="CHEBI:30616"/>
        <dbReference type="ChEBI" id="CHEBI:83421"/>
        <dbReference type="ChEBI" id="CHEBI:456216"/>
        <dbReference type="EC" id="2.7.11.1"/>
    </reaction>
</comment>
<keyword evidence="5" id="KW-0418">Kinase</keyword>
<dbReference type="GeneID" id="68101720"/>
<evidence type="ECO:0000256" key="2">
    <source>
        <dbReference type="ARBA" id="ARBA00022527"/>
    </source>
</evidence>
<evidence type="ECO:0000256" key="7">
    <source>
        <dbReference type="ARBA" id="ARBA00047899"/>
    </source>
</evidence>
<feature type="binding site" evidence="9">
    <location>
        <position position="37"/>
    </location>
    <ligand>
        <name>ATP</name>
        <dbReference type="ChEBI" id="CHEBI:30616"/>
    </ligand>
</feature>
<keyword evidence="6 9" id="KW-0067">ATP-binding</keyword>
<dbReference type="PROSITE" id="PS50011">
    <property type="entry name" value="PROTEIN_KINASE_DOM"/>
    <property type="match status" value="1"/>
</dbReference>
<evidence type="ECO:0000256" key="6">
    <source>
        <dbReference type="ARBA" id="ARBA00022840"/>
    </source>
</evidence>
<sequence>MTSRIGQYQLYQTLGKGNFSKVKYGVDVNDGTAWAVKIVDRKMIQKENLESQLRREIAIMKLLSHRHVVKLREVLQSPTNIYIILELVTGGELFDRIVKAKRFDEKTSRKYFHQLISGISYCHSQDVSHRDLKPENLLLDDKDVLKISDFGLSALCVGAGDTKKMLMTTCGTPNYVAPEVLLEKGYDGKKADIWSCGVILYVMLTGHFPFSADSIQELFKKIKNGEHNPFPQYVSSEAKDLIKKMLIVNPNYRISIEGVMKHSWFMEDGGSEYTKQNLESSISSREDKIIITQEEIDRSVTDCSETQVHSASQHVSALDSPSSNKKAPLNAFDLASIMMSGFVNPLVNHVPNASHKTVNIRRETRFIARGDKKTVLEEIRSVLSEKLQVKVSTTHLSDLESGKHSQQNASDQNLSDMKCFATVKQVGVTFSVKVDQTSVGFCLVEIRRGKGSIIDFNYLYRQILSLMGEVVISGGVQTSSSDRLSQ</sequence>
<dbReference type="InterPro" id="IPR011009">
    <property type="entry name" value="Kinase-like_dom_sf"/>
</dbReference>
<evidence type="ECO:0000256" key="1">
    <source>
        <dbReference type="ARBA" id="ARBA00012513"/>
    </source>
</evidence>
<dbReference type="SMART" id="SM00220">
    <property type="entry name" value="S_TKc"/>
    <property type="match status" value="1"/>
</dbReference>
<evidence type="ECO:0000256" key="8">
    <source>
        <dbReference type="ARBA" id="ARBA00048679"/>
    </source>
</evidence>
<gene>
    <name evidence="12" type="ORF">C9374_009266</name>
</gene>